<dbReference type="AlphaFoldDB" id="A0A0F9RPD4"/>
<organism evidence="1">
    <name type="scientific">marine sediment metagenome</name>
    <dbReference type="NCBI Taxonomy" id="412755"/>
    <lineage>
        <taxon>unclassified sequences</taxon>
        <taxon>metagenomes</taxon>
        <taxon>ecological metagenomes</taxon>
    </lineage>
</organism>
<gene>
    <name evidence="1" type="ORF">LCGC14_0619890</name>
</gene>
<sequence length="147" mass="15266">MGDYAATISTPLKKAERITRSLGIYSGKYNLTNYNTTLIKQTSITKYFATGGVAGFTQGIIAVVVDGISDNGHNLQWDYTTGAFKAYKPTQITLSGSATGGNVTVLLTEGQFAAASTAGTMVAAGIEAATDVDCGEVSFVAIGFMRG</sequence>
<dbReference type="EMBL" id="LAZR01001051">
    <property type="protein sequence ID" value="KKN51702.1"/>
    <property type="molecule type" value="Genomic_DNA"/>
</dbReference>
<reference evidence="1" key="1">
    <citation type="journal article" date="2015" name="Nature">
        <title>Complex archaea that bridge the gap between prokaryotes and eukaryotes.</title>
        <authorList>
            <person name="Spang A."/>
            <person name="Saw J.H."/>
            <person name="Jorgensen S.L."/>
            <person name="Zaremba-Niedzwiedzka K."/>
            <person name="Martijn J."/>
            <person name="Lind A.E."/>
            <person name="van Eijk R."/>
            <person name="Schleper C."/>
            <person name="Guy L."/>
            <person name="Ettema T.J."/>
        </authorList>
    </citation>
    <scope>NUCLEOTIDE SEQUENCE</scope>
</reference>
<comment type="caution">
    <text evidence="1">The sequence shown here is derived from an EMBL/GenBank/DDBJ whole genome shotgun (WGS) entry which is preliminary data.</text>
</comment>
<accession>A0A0F9RPD4</accession>
<proteinExistence type="predicted"/>
<evidence type="ECO:0000313" key="1">
    <source>
        <dbReference type="EMBL" id="KKN51702.1"/>
    </source>
</evidence>
<name>A0A0F9RPD4_9ZZZZ</name>
<protein>
    <submittedName>
        <fullName evidence="1">Uncharacterized protein</fullName>
    </submittedName>
</protein>